<keyword evidence="2" id="KW-1185">Reference proteome</keyword>
<evidence type="ECO:0008006" key="3">
    <source>
        <dbReference type="Google" id="ProtNLM"/>
    </source>
</evidence>
<comment type="caution">
    <text evidence="1">The sequence shown here is derived from an EMBL/GenBank/DDBJ whole genome shotgun (WGS) entry which is preliminary data.</text>
</comment>
<organism evidence="1 2">
    <name type="scientific">Paenibacillus apis</name>
    <dbReference type="NCBI Taxonomy" id="1792174"/>
    <lineage>
        <taxon>Bacteria</taxon>
        <taxon>Bacillati</taxon>
        <taxon>Bacillota</taxon>
        <taxon>Bacilli</taxon>
        <taxon>Bacillales</taxon>
        <taxon>Paenibacillaceae</taxon>
        <taxon>Paenibacillus</taxon>
    </lineage>
</organism>
<protein>
    <recommendedName>
        <fullName evidence="3">DUF4878 domain-containing protein</fullName>
    </recommendedName>
</protein>
<dbReference type="RefSeq" id="WP_301625452.1">
    <property type="nucleotide sequence ID" value="NZ_BORS01000003.1"/>
</dbReference>
<reference evidence="1" key="1">
    <citation type="submission" date="2021-03" db="EMBL/GenBank/DDBJ databases">
        <title>Antimicrobial resistance genes in bacteria isolated from Japanese honey, and their potential for conferring macrolide and lincosamide resistance in the American foulbrood pathogen Paenibacillus larvae.</title>
        <authorList>
            <person name="Okamoto M."/>
            <person name="Kumagai M."/>
            <person name="Kanamori H."/>
            <person name="Takamatsu D."/>
        </authorList>
    </citation>
    <scope>NUCLEOTIDE SEQUENCE</scope>
    <source>
        <strain evidence="1">J41TS4</strain>
    </source>
</reference>
<dbReference type="Proteomes" id="UP000678895">
    <property type="component" value="Unassembled WGS sequence"/>
</dbReference>
<gene>
    <name evidence="1" type="ORF">J41TS4_10640</name>
</gene>
<evidence type="ECO:0000313" key="2">
    <source>
        <dbReference type="Proteomes" id="UP000678895"/>
    </source>
</evidence>
<name>A0A920CI79_9BACL</name>
<evidence type="ECO:0000313" key="1">
    <source>
        <dbReference type="EMBL" id="GIO41306.1"/>
    </source>
</evidence>
<dbReference type="AlphaFoldDB" id="A0A920CI79"/>
<proteinExistence type="predicted"/>
<accession>A0A920CI79</accession>
<sequence>MVKLFGKRNCIIAALIILLLGVFYFVDWRPQPVKVVNHYLKSVQNKDAQDAYPILHIQNKNSKLDFETFKGTLYSDPLIEYKINGSSKLNENTYQVLVDINMNGWETDRTFEVRRIDGNWKIIF</sequence>
<dbReference type="EMBL" id="BORS01000003">
    <property type="protein sequence ID" value="GIO41306.1"/>
    <property type="molecule type" value="Genomic_DNA"/>
</dbReference>